<organism evidence="1 2">
    <name type="scientific">Allocoleopsis franciscana PCC 7113</name>
    <dbReference type="NCBI Taxonomy" id="1173027"/>
    <lineage>
        <taxon>Bacteria</taxon>
        <taxon>Bacillati</taxon>
        <taxon>Cyanobacteriota</taxon>
        <taxon>Cyanophyceae</taxon>
        <taxon>Coleofasciculales</taxon>
        <taxon>Coleofasciculaceae</taxon>
        <taxon>Allocoleopsis</taxon>
        <taxon>Allocoleopsis franciscana</taxon>
    </lineage>
</organism>
<accession>K9WCS2</accession>
<dbReference type="HOGENOM" id="CLU_2700653_0_0_3"/>
<evidence type="ECO:0000313" key="1">
    <source>
        <dbReference type="EMBL" id="AFZ17549.1"/>
    </source>
</evidence>
<dbReference type="KEGG" id="mic:Mic7113_1681"/>
<dbReference type="EMBL" id="CP003630">
    <property type="protein sequence ID" value="AFZ17549.1"/>
    <property type="molecule type" value="Genomic_DNA"/>
</dbReference>
<gene>
    <name evidence="1" type="ORF">Mic7113_1681</name>
</gene>
<protein>
    <submittedName>
        <fullName evidence="1">Uncharacterized protein</fullName>
    </submittedName>
</protein>
<name>K9WCS2_9CYAN</name>
<keyword evidence="2" id="KW-1185">Reference proteome</keyword>
<sequence>MLNSSGHVIQWGAMSHGRERWKKMEKGIKPIRDRVRVEFQLGQGSRFGVKLSIPVQNETCLANELTSPRLKLS</sequence>
<proteinExistence type="predicted"/>
<dbReference type="AlphaFoldDB" id="K9WCS2"/>
<dbReference type="Proteomes" id="UP000010471">
    <property type="component" value="Chromosome"/>
</dbReference>
<evidence type="ECO:0000313" key="2">
    <source>
        <dbReference type="Proteomes" id="UP000010471"/>
    </source>
</evidence>
<dbReference type="STRING" id="1173027.Mic7113_1681"/>
<reference evidence="1 2" key="1">
    <citation type="submission" date="2012-06" db="EMBL/GenBank/DDBJ databases">
        <title>Finished chromosome of genome of Microcoleus sp. PCC 7113.</title>
        <authorList>
            <consortium name="US DOE Joint Genome Institute"/>
            <person name="Gugger M."/>
            <person name="Coursin T."/>
            <person name="Rippka R."/>
            <person name="Tandeau De Marsac N."/>
            <person name="Huntemann M."/>
            <person name="Wei C.-L."/>
            <person name="Han J."/>
            <person name="Detter J.C."/>
            <person name="Han C."/>
            <person name="Tapia R."/>
            <person name="Chen A."/>
            <person name="Kyrpides N."/>
            <person name="Mavromatis K."/>
            <person name="Markowitz V."/>
            <person name="Szeto E."/>
            <person name="Ivanova N."/>
            <person name="Pagani I."/>
            <person name="Pati A."/>
            <person name="Goodwin L."/>
            <person name="Nordberg H.P."/>
            <person name="Cantor M.N."/>
            <person name="Hua S.X."/>
            <person name="Woyke T."/>
            <person name="Kerfeld C.A."/>
        </authorList>
    </citation>
    <scope>NUCLEOTIDE SEQUENCE [LARGE SCALE GENOMIC DNA]</scope>
    <source>
        <strain evidence="1 2">PCC 7113</strain>
    </source>
</reference>